<protein>
    <submittedName>
        <fullName evidence="2">Putative thioesterase superfamily protein</fullName>
    </submittedName>
</protein>
<dbReference type="PIRSF" id="PIRSF014972">
    <property type="entry name" value="FlK"/>
    <property type="match status" value="1"/>
</dbReference>
<dbReference type="InterPro" id="IPR025540">
    <property type="entry name" value="FlK"/>
</dbReference>
<dbReference type="InterPro" id="IPR054485">
    <property type="entry name" value="FlK-like_dom"/>
</dbReference>
<dbReference type="Proteomes" id="UP000236248">
    <property type="component" value="Chromosome NCAV"/>
</dbReference>
<dbReference type="GeneID" id="41594562"/>
<dbReference type="Pfam" id="PF22636">
    <property type="entry name" value="FlK"/>
    <property type="match status" value="1"/>
</dbReference>
<keyword evidence="3" id="KW-1185">Reference proteome</keyword>
<dbReference type="AlphaFoldDB" id="A0A2K5APU4"/>
<dbReference type="Gene3D" id="3.10.129.10">
    <property type="entry name" value="Hotdog Thioesterase"/>
    <property type="match status" value="1"/>
</dbReference>
<name>A0A2K5APU4_9ARCH</name>
<organism evidence="2 3">
    <name type="scientific">Candidatus Nitrosocaldus cavascurensis</name>
    <dbReference type="NCBI Taxonomy" id="2058097"/>
    <lineage>
        <taxon>Archaea</taxon>
        <taxon>Nitrososphaerota</taxon>
        <taxon>Nitrososphaeria</taxon>
        <taxon>Candidatus Nitrosocaldales</taxon>
        <taxon>Candidatus Nitrosocaldaceae</taxon>
        <taxon>Candidatus Nitrosocaldus</taxon>
    </lineage>
</organism>
<dbReference type="SUPFAM" id="SSF54637">
    <property type="entry name" value="Thioesterase/thiol ester dehydrase-isomerase"/>
    <property type="match status" value="1"/>
</dbReference>
<proteinExistence type="predicted"/>
<dbReference type="InterPro" id="IPR029069">
    <property type="entry name" value="HotDog_dom_sf"/>
</dbReference>
<reference evidence="3" key="1">
    <citation type="submission" date="2018-01" db="EMBL/GenBank/DDBJ databases">
        <authorList>
            <person name="Kerou L M."/>
        </authorList>
    </citation>
    <scope>NUCLEOTIDE SEQUENCE [LARGE SCALE GENOMIC DNA]</scope>
    <source>
        <strain evidence="3">SCU2</strain>
    </source>
</reference>
<dbReference type="KEGG" id="ncv:NCAV_0469"/>
<evidence type="ECO:0000259" key="1">
    <source>
        <dbReference type="Pfam" id="PF22636"/>
    </source>
</evidence>
<dbReference type="EMBL" id="LT981265">
    <property type="protein sequence ID" value="SPC33663.1"/>
    <property type="molecule type" value="Genomic_DNA"/>
</dbReference>
<evidence type="ECO:0000313" key="2">
    <source>
        <dbReference type="EMBL" id="SPC33663.1"/>
    </source>
</evidence>
<dbReference type="RefSeq" id="WP_103287521.1">
    <property type="nucleotide sequence ID" value="NZ_LT981265.1"/>
</dbReference>
<evidence type="ECO:0000313" key="3">
    <source>
        <dbReference type="Proteomes" id="UP000236248"/>
    </source>
</evidence>
<feature type="domain" description="Fluoroacetyl-CoA-specific thioesterase-like" evidence="1">
    <location>
        <begin position="14"/>
        <end position="115"/>
    </location>
</feature>
<dbReference type="PANTHER" id="PTHR36934:SF1">
    <property type="entry name" value="THIOESTERASE DOMAIN-CONTAINING PROTEIN"/>
    <property type="match status" value="1"/>
</dbReference>
<gene>
    <name evidence="2" type="ORF">NCAV_0469</name>
</gene>
<dbReference type="PANTHER" id="PTHR36934">
    <property type="entry name" value="BLR0278 PROTEIN"/>
    <property type="match status" value="1"/>
</dbReference>
<accession>A0A2K5APU4</accession>
<sequence length="127" mass="14371">MLHAGIEMERVVKVDSSMVIDFLGDDGRVLSTPSMVDAIERLCREMVKPYLKEDEDTVGVRIDAKHMAPTPLGMSIRVHALLVSVDGRRLVFHADVHDEHEKVGEAVHERFVINKSRFVARVRAKVR</sequence>